<protein>
    <submittedName>
        <fullName evidence="2">Uncharacterized protein</fullName>
    </submittedName>
</protein>
<feature type="compositionally biased region" description="Basic and acidic residues" evidence="1">
    <location>
        <begin position="1"/>
        <end position="22"/>
    </location>
</feature>
<reference evidence="2" key="1">
    <citation type="submission" date="2022-01" db="EMBL/GenBank/DDBJ databases">
        <title>Novel species in genus Dyadobacter.</title>
        <authorList>
            <person name="Ma C."/>
        </authorList>
    </citation>
    <scope>NUCLEOTIDE SEQUENCE</scope>
    <source>
        <strain evidence="2">CY357</strain>
    </source>
</reference>
<evidence type="ECO:0000256" key="1">
    <source>
        <dbReference type="SAM" id="MobiDB-lite"/>
    </source>
</evidence>
<dbReference type="Proteomes" id="UP001139411">
    <property type="component" value="Unassembled WGS sequence"/>
</dbReference>
<organism evidence="2 3">
    <name type="scientific">Dyadobacter chenhuakuii</name>
    <dbReference type="NCBI Taxonomy" id="2909339"/>
    <lineage>
        <taxon>Bacteria</taxon>
        <taxon>Pseudomonadati</taxon>
        <taxon>Bacteroidota</taxon>
        <taxon>Cytophagia</taxon>
        <taxon>Cytophagales</taxon>
        <taxon>Spirosomataceae</taxon>
        <taxon>Dyadobacter</taxon>
    </lineage>
</organism>
<sequence length="66" mass="7439">MNDHTADNKPSPDEHGTVKLDDLFTPGLFRKRDGTSYNRPLNKTKSDKAKIKNQEDKILTEPSGNI</sequence>
<proteinExistence type="predicted"/>
<gene>
    <name evidence="2" type="ORF">L0661_14685</name>
</gene>
<dbReference type="EMBL" id="JAKFFV010000008">
    <property type="protein sequence ID" value="MCF2499564.1"/>
    <property type="molecule type" value="Genomic_DNA"/>
</dbReference>
<evidence type="ECO:0000313" key="3">
    <source>
        <dbReference type="Proteomes" id="UP001139411"/>
    </source>
</evidence>
<feature type="compositionally biased region" description="Basic and acidic residues" evidence="1">
    <location>
        <begin position="44"/>
        <end position="59"/>
    </location>
</feature>
<evidence type="ECO:0000313" key="2">
    <source>
        <dbReference type="EMBL" id="MCF2499564.1"/>
    </source>
</evidence>
<feature type="region of interest" description="Disordered" evidence="1">
    <location>
        <begin position="1"/>
        <end position="66"/>
    </location>
</feature>
<comment type="caution">
    <text evidence="2">The sequence shown here is derived from an EMBL/GenBank/DDBJ whole genome shotgun (WGS) entry which is preliminary data.</text>
</comment>
<name>A0A9X1QH07_9BACT</name>
<dbReference type="RefSeq" id="WP_235178286.1">
    <property type="nucleotide sequence ID" value="NZ_JAKFFV010000008.1"/>
</dbReference>
<dbReference type="AlphaFoldDB" id="A0A9X1QH07"/>
<accession>A0A9X1QH07</accession>